<reference evidence="3" key="1">
    <citation type="submission" date="2018-05" db="EMBL/GenBank/DDBJ databases">
        <authorList>
            <person name="Lanie J.A."/>
            <person name="Ng W.-L."/>
            <person name="Kazmierczak K.M."/>
            <person name="Andrzejewski T.M."/>
            <person name="Davidsen T.M."/>
            <person name="Wayne K.J."/>
            <person name="Tettelin H."/>
            <person name="Glass J.I."/>
            <person name="Rusch D."/>
            <person name="Podicherti R."/>
            <person name="Tsui H.-C.T."/>
            <person name="Winkler M.E."/>
        </authorList>
    </citation>
    <scope>NUCLEOTIDE SEQUENCE</scope>
</reference>
<dbReference type="SUPFAM" id="SSF48317">
    <property type="entry name" value="Acid phosphatase/Vanadium-dependent haloperoxidase"/>
    <property type="match status" value="1"/>
</dbReference>
<feature type="transmembrane region" description="Helical" evidence="1">
    <location>
        <begin position="61"/>
        <end position="78"/>
    </location>
</feature>
<dbReference type="AlphaFoldDB" id="A0A381T1S9"/>
<dbReference type="Gene3D" id="1.20.144.10">
    <property type="entry name" value="Phosphatidic acid phosphatase type 2/haloperoxidase"/>
    <property type="match status" value="1"/>
</dbReference>
<dbReference type="InterPro" id="IPR036938">
    <property type="entry name" value="PAP2/HPO_sf"/>
</dbReference>
<sequence>MRDYTRDPLSKKNLWGLTAITVSTGLMVYYDDKLLNASNELSNQLGWSEQTNWRMEHIGDGYLQLYVASSLIGYGLYYNDNRALQSASQIFESVFASGTIVQLIKHITGRESPFVATTPTGRWRFFPNQIDYHHRVPEYDAFPSGHISSITAMVVVLSENYPEYTFIKPLGYLAIGLNAIGMMNTGVHWISDYPIGIALGYSFAKIAVKRGRTQIKTSLKTPPSFSIYPLFISKDGFGIHMSLTL</sequence>
<feature type="transmembrane region" description="Helical" evidence="1">
    <location>
        <begin position="12"/>
        <end position="30"/>
    </location>
</feature>
<protein>
    <recommendedName>
        <fullName evidence="2">Phosphatidic acid phosphatase type 2/haloperoxidase domain-containing protein</fullName>
    </recommendedName>
</protein>
<evidence type="ECO:0000259" key="2">
    <source>
        <dbReference type="Pfam" id="PF01569"/>
    </source>
</evidence>
<evidence type="ECO:0000256" key="1">
    <source>
        <dbReference type="SAM" id="Phobius"/>
    </source>
</evidence>
<proteinExistence type="predicted"/>
<dbReference type="EMBL" id="UINC01003819">
    <property type="protein sequence ID" value="SVA09508.1"/>
    <property type="molecule type" value="Genomic_DNA"/>
</dbReference>
<dbReference type="CDD" id="cd01610">
    <property type="entry name" value="PAP2_like"/>
    <property type="match status" value="1"/>
</dbReference>
<keyword evidence="1" id="KW-0472">Membrane</keyword>
<feature type="domain" description="Phosphatidic acid phosphatase type 2/haloperoxidase" evidence="2">
    <location>
        <begin position="90"/>
        <end position="209"/>
    </location>
</feature>
<evidence type="ECO:0000313" key="3">
    <source>
        <dbReference type="EMBL" id="SVA09508.1"/>
    </source>
</evidence>
<keyword evidence="1" id="KW-1133">Transmembrane helix</keyword>
<dbReference type="InterPro" id="IPR000326">
    <property type="entry name" value="PAP2/HPO"/>
</dbReference>
<keyword evidence="1" id="KW-0812">Transmembrane</keyword>
<gene>
    <name evidence="3" type="ORF">METZ01_LOCUS62362</name>
</gene>
<dbReference type="Pfam" id="PF01569">
    <property type="entry name" value="PAP2"/>
    <property type="match status" value="1"/>
</dbReference>
<name>A0A381T1S9_9ZZZZ</name>
<accession>A0A381T1S9</accession>
<organism evidence="3">
    <name type="scientific">marine metagenome</name>
    <dbReference type="NCBI Taxonomy" id="408172"/>
    <lineage>
        <taxon>unclassified sequences</taxon>
        <taxon>metagenomes</taxon>
        <taxon>ecological metagenomes</taxon>
    </lineage>
</organism>